<evidence type="ECO:0000313" key="1">
    <source>
        <dbReference type="EMBL" id="KAJ7016662.1"/>
    </source>
</evidence>
<sequence>MTAIEPPSYDGFGDEALISSSHGDSELPVYTGRRAPPPQAVVREPQEFTHEIKARGGVPWATLTIQGDSRLTKGIPTITEGSSLVGSVKLALRSVETIQAVCVLIKGEIMDGGPASPPFPFLDLKHTVWSAAEGDPRAPENTGKSMLKLKGEYHWPFSIELPTTLTKDDRTFRLPHTFMDRLASFSVRYTAELRILRGKLRPDDKVACPFKYFSMGQPGPPSVLRKLAYQENSPLFGPEADPEGWHTQTFSVKGMVFSSRMIELKCAFSLATPLSYTRSASIPCAMTIETQDTQALDLLSSPSALIVYLERANHENLELWRNTWEPAGQAVFWPSTEGAPEDFSRRRHLMGEIHLKANLQPSSAVFGFAVEYSVVVFPFQAAAFKPMDSVQPVLEQVVEITTRYAAGPRPRTYTPPTYATRNPIVDHYYYTKVIQAAQQAKGRGRVRR</sequence>
<organism evidence="1 2">
    <name type="scientific">Mycena alexandri</name>
    <dbReference type="NCBI Taxonomy" id="1745969"/>
    <lineage>
        <taxon>Eukaryota</taxon>
        <taxon>Fungi</taxon>
        <taxon>Dikarya</taxon>
        <taxon>Basidiomycota</taxon>
        <taxon>Agaricomycotina</taxon>
        <taxon>Agaricomycetes</taxon>
        <taxon>Agaricomycetidae</taxon>
        <taxon>Agaricales</taxon>
        <taxon>Marasmiineae</taxon>
        <taxon>Mycenaceae</taxon>
        <taxon>Mycena</taxon>
    </lineage>
</organism>
<dbReference type="EMBL" id="JARJCM010000478">
    <property type="protein sequence ID" value="KAJ7016662.1"/>
    <property type="molecule type" value="Genomic_DNA"/>
</dbReference>
<protein>
    <recommendedName>
        <fullName evidence="3">Arrestin-like N-terminal domain-containing protein</fullName>
    </recommendedName>
</protein>
<keyword evidence="2" id="KW-1185">Reference proteome</keyword>
<reference evidence="1" key="1">
    <citation type="submission" date="2023-03" db="EMBL/GenBank/DDBJ databases">
        <title>Massive genome expansion in bonnet fungi (Mycena s.s.) driven by repeated elements and novel gene families across ecological guilds.</title>
        <authorList>
            <consortium name="Lawrence Berkeley National Laboratory"/>
            <person name="Harder C.B."/>
            <person name="Miyauchi S."/>
            <person name="Viragh M."/>
            <person name="Kuo A."/>
            <person name="Thoen E."/>
            <person name="Andreopoulos B."/>
            <person name="Lu D."/>
            <person name="Skrede I."/>
            <person name="Drula E."/>
            <person name="Henrissat B."/>
            <person name="Morin E."/>
            <person name="Kohler A."/>
            <person name="Barry K."/>
            <person name="LaButti K."/>
            <person name="Morin E."/>
            <person name="Salamov A."/>
            <person name="Lipzen A."/>
            <person name="Mereny Z."/>
            <person name="Hegedus B."/>
            <person name="Baldrian P."/>
            <person name="Stursova M."/>
            <person name="Weitz H."/>
            <person name="Taylor A."/>
            <person name="Grigoriev I.V."/>
            <person name="Nagy L.G."/>
            <person name="Martin F."/>
            <person name="Kauserud H."/>
        </authorList>
    </citation>
    <scope>NUCLEOTIDE SEQUENCE</scope>
    <source>
        <strain evidence="1">CBHHK200</strain>
    </source>
</reference>
<evidence type="ECO:0000313" key="2">
    <source>
        <dbReference type="Proteomes" id="UP001218188"/>
    </source>
</evidence>
<dbReference type="InterPro" id="IPR014752">
    <property type="entry name" value="Arrestin-like_C"/>
</dbReference>
<comment type="caution">
    <text evidence="1">The sequence shown here is derived from an EMBL/GenBank/DDBJ whole genome shotgun (WGS) entry which is preliminary data.</text>
</comment>
<proteinExistence type="predicted"/>
<evidence type="ECO:0008006" key="3">
    <source>
        <dbReference type="Google" id="ProtNLM"/>
    </source>
</evidence>
<dbReference type="Proteomes" id="UP001218188">
    <property type="component" value="Unassembled WGS sequence"/>
</dbReference>
<accession>A0AAD6S0J9</accession>
<gene>
    <name evidence="1" type="ORF">C8F04DRAFT_503820</name>
</gene>
<name>A0AAD6S0J9_9AGAR</name>
<dbReference type="Gene3D" id="2.60.40.640">
    <property type="match status" value="1"/>
</dbReference>
<dbReference type="AlphaFoldDB" id="A0AAD6S0J9"/>